<dbReference type="Pfam" id="PF09850">
    <property type="entry name" value="DotU"/>
    <property type="match status" value="1"/>
</dbReference>
<dbReference type="STRING" id="437900.GCA_001940335_01353"/>
<feature type="region of interest" description="Disordered" evidence="1">
    <location>
        <begin position="1"/>
        <end position="27"/>
    </location>
</feature>
<evidence type="ECO:0000256" key="1">
    <source>
        <dbReference type="SAM" id="MobiDB-lite"/>
    </source>
</evidence>
<dbReference type="InterPro" id="IPR017732">
    <property type="entry name" value="T4/T6SS_DotU"/>
</dbReference>
<feature type="transmembrane region" description="Helical" evidence="2">
    <location>
        <begin position="244"/>
        <end position="266"/>
    </location>
</feature>
<dbReference type="EMBL" id="LR215729">
    <property type="protein sequence ID" value="VEV95525.1"/>
    <property type="molecule type" value="Genomic_DNA"/>
</dbReference>
<protein>
    <recommendedName>
        <fullName evidence="3">Type IV / VI secretion system DotU domain-containing protein</fullName>
    </recommendedName>
</protein>
<feature type="compositionally biased region" description="Basic and acidic residues" evidence="1">
    <location>
        <begin position="1"/>
        <end position="25"/>
    </location>
</feature>
<dbReference type="Gene3D" id="1.25.40.590">
    <property type="entry name" value="Type IV / VI secretion system, DotU"/>
    <property type="match status" value="1"/>
</dbReference>
<dbReference type="PANTHER" id="PTHR38033">
    <property type="entry name" value="MEMBRANE PROTEIN-RELATED"/>
    <property type="match status" value="1"/>
</dbReference>
<organism evidence="4">
    <name type="scientific">Pseudomonas marincola</name>
    <dbReference type="NCBI Taxonomy" id="437900"/>
    <lineage>
        <taxon>Bacteria</taxon>
        <taxon>Pseudomonadati</taxon>
        <taxon>Pseudomonadota</taxon>
        <taxon>Gammaproteobacteria</taxon>
        <taxon>Pseudomonadales</taxon>
        <taxon>Pseudomonadaceae</taxon>
        <taxon>Pseudomonas</taxon>
    </lineage>
</organism>
<evidence type="ECO:0000313" key="4">
    <source>
        <dbReference type="EMBL" id="VEV95525.1"/>
    </source>
</evidence>
<dbReference type="InterPro" id="IPR038522">
    <property type="entry name" value="T4/T6SS_DotU_sf"/>
</dbReference>
<dbReference type="RefSeq" id="WP_090508996.1">
    <property type="nucleotide sequence ID" value="NZ_FPBC01000001.1"/>
</dbReference>
<keyword evidence="2" id="KW-0812">Transmembrane</keyword>
<reference evidence="4" key="1">
    <citation type="submission" date="2019-02" db="EMBL/GenBank/DDBJ databases">
        <authorList>
            <consortium name="Genoscope - CEA"/>
            <person name="William W."/>
        </authorList>
    </citation>
    <scope>NUCLEOTIDE SEQUENCE [LARGE SCALE GENOMIC DNA]</scope>
    <source>
        <strain evidence="4">YSy11</strain>
    </source>
</reference>
<name>A0A1I6YSZ4_9PSED</name>
<dbReference type="AlphaFoldDB" id="A0A1I6YSZ4"/>
<dbReference type="NCBIfam" id="TIGR03349">
    <property type="entry name" value="IV_VI_DotU"/>
    <property type="match status" value="1"/>
</dbReference>
<dbReference type="NCBIfam" id="NF038228">
    <property type="entry name" value="IcmH_DotU_IVB"/>
    <property type="match status" value="1"/>
</dbReference>
<gene>
    <name evidence="4" type="ORF">PMYSY11_0478</name>
</gene>
<feature type="domain" description="Type IV / VI secretion system DotU" evidence="3">
    <location>
        <begin position="62"/>
        <end position="264"/>
    </location>
</feature>
<evidence type="ECO:0000259" key="3">
    <source>
        <dbReference type="Pfam" id="PF09850"/>
    </source>
</evidence>
<accession>A0A1I6YSZ4</accession>
<keyword evidence="2" id="KW-0472">Membrane</keyword>
<keyword evidence="2" id="KW-1133">Transmembrane helix</keyword>
<evidence type="ECO:0000256" key="2">
    <source>
        <dbReference type="SAM" id="Phobius"/>
    </source>
</evidence>
<dbReference type="PANTHER" id="PTHR38033:SF1">
    <property type="entry name" value="DOTU FAMILY TYPE IV_VI SECRETION SYSTEM PROTEIN"/>
    <property type="match status" value="1"/>
</dbReference>
<sequence length="286" mass="32379">MTRDMGNPQDDKTVLLDRPGYERGQDPLTDFDTVPKFEQLEERMIYAARLGPADSFNVSLNPLVAAASTVLSDVVRLKRDSTPQDMLELNQRLSSNLKLFEARALRDGSESSQVMAARYILCTVVDEAVVTTSWGVESEWARMSLLSTFHHETFGGEKFFQLLERLSANPVKHLPMLELMYLCLALGFEGKYRVIPRGMLDLEAIRDSLYRQIGQLRGDVPRQLSPQWQGLNDKGRGLVRIVPWWLVVAFTGACLLVMYSGFAWVLSEHRESVLQPYQPPDAVNVE</sequence>
<proteinExistence type="predicted"/>